<dbReference type="EMBL" id="PDXD01000049">
    <property type="protein sequence ID" value="RYN68211.1"/>
    <property type="molecule type" value="Genomic_DNA"/>
</dbReference>
<gene>
    <name evidence="2" type="ORF">AA0117_g11291</name>
</gene>
<dbReference type="GO" id="GO:0016887">
    <property type="term" value="F:ATP hydrolysis activity"/>
    <property type="evidence" value="ECO:0007669"/>
    <property type="project" value="InterPro"/>
</dbReference>
<dbReference type="SMART" id="SM00382">
    <property type="entry name" value="AAA"/>
    <property type="match status" value="1"/>
</dbReference>
<feature type="domain" description="AAA+ ATPase" evidence="1">
    <location>
        <begin position="120"/>
        <end position="245"/>
    </location>
</feature>
<dbReference type="GO" id="GO:0005524">
    <property type="term" value="F:ATP binding"/>
    <property type="evidence" value="ECO:0007669"/>
    <property type="project" value="InterPro"/>
</dbReference>
<comment type="caution">
    <text evidence="2">The sequence shown here is derived from an EMBL/GenBank/DDBJ whole genome shotgun (WGS) entry which is preliminary data.</text>
</comment>
<dbReference type="SUPFAM" id="SSF52540">
    <property type="entry name" value="P-loop containing nucleoside triphosphate hydrolases"/>
    <property type="match status" value="1"/>
</dbReference>
<reference evidence="3" key="1">
    <citation type="journal article" date="2019" name="bioRxiv">
        <title>Genomics, evolutionary history and diagnostics of the Alternaria alternata species group including apple and Asian pear pathotypes.</title>
        <authorList>
            <person name="Armitage A.D."/>
            <person name="Cockerton H.M."/>
            <person name="Sreenivasaprasad S."/>
            <person name="Woodhall J.W."/>
            <person name="Lane C.R."/>
            <person name="Harrison R.J."/>
            <person name="Clarkson J.P."/>
        </authorList>
    </citation>
    <scope>NUCLEOTIDE SEQUENCE [LARGE SCALE GENOMIC DNA]</scope>
    <source>
        <strain evidence="3">FERA 1177</strain>
    </source>
</reference>
<dbReference type="VEuPathDB" id="FungiDB:CC77DRAFT_1033606"/>
<accession>A0A4Q4N1T1</accession>
<dbReference type="AlphaFoldDB" id="A0A4Q4N1T1"/>
<evidence type="ECO:0000259" key="1">
    <source>
        <dbReference type="SMART" id="SM00382"/>
    </source>
</evidence>
<dbReference type="InterPro" id="IPR027417">
    <property type="entry name" value="P-loop_NTPase"/>
</dbReference>
<evidence type="ECO:0000313" key="2">
    <source>
        <dbReference type="EMBL" id="RYN68211.1"/>
    </source>
</evidence>
<sequence length="330" mass="37631">MIDLQAFDEANPGFRPKIDVDTRIRQALAPPSEDILDESQARMDSTLTDEEALLCPATASGFAFQAKAWAKFTVRGLKPIVWQKGLWKGLSMDEDRKQYIWELTRGHDWALNVPADQKDLGLKYLLHGRSGSGKSLTVESLADETKSPLFVISEQDLKLWSESGDYSYDYSLQHAFKCAYKWKALLFIDEADNFVIRNDNSYFMAFLRQVEFFRGILFLATNKSEKSFDAAVLGRVDVRFYYDCSSSQRKTQMWRKLLLRTTLSPDEASHVAETIGQKYVEVDYRVISKLIKLARLLATSKGTSFGLTTLEEAMVLHNGRPLEETMEKNS</sequence>
<dbReference type="InterPro" id="IPR003959">
    <property type="entry name" value="ATPase_AAA_core"/>
</dbReference>
<protein>
    <recommendedName>
        <fullName evidence="1">AAA+ ATPase domain-containing protein</fullName>
    </recommendedName>
</protein>
<dbReference type="PANTHER" id="PTHR46411:SF3">
    <property type="entry name" value="AAA+ ATPASE DOMAIN-CONTAINING PROTEIN"/>
    <property type="match status" value="1"/>
</dbReference>
<proteinExistence type="predicted"/>
<evidence type="ECO:0000313" key="3">
    <source>
        <dbReference type="Proteomes" id="UP000291422"/>
    </source>
</evidence>
<dbReference type="Proteomes" id="UP000291422">
    <property type="component" value="Unassembled WGS sequence"/>
</dbReference>
<dbReference type="Pfam" id="PF00004">
    <property type="entry name" value="AAA"/>
    <property type="match status" value="1"/>
</dbReference>
<dbReference type="Gene3D" id="3.40.50.300">
    <property type="entry name" value="P-loop containing nucleotide triphosphate hydrolases"/>
    <property type="match status" value="1"/>
</dbReference>
<name>A0A4Q4N1T1_ALTAL</name>
<dbReference type="InterPro" id="IPR003593">
    <property type="entry name" value="AAA+_ATPase"/>
</dbReference>
<dbReference type="PANTHER" id="PTHR46411">
    <property type="entry name" value="FAMILY ATPASE, PUTATIVE-RELATED"/>
    <property type="match status" value="1"/>
</dbReference>
<organism evidence="2 3">
    <name type="scientific">Alternaria alternata</name>
    <name type="common">Alternaria rot fungus</name>
    <name type="synonym">Torula alternata</name>
    <dbReference type="NCBI Taxonomy" id="5599"/>
    <lineage>
        <taxon>Eukaryota</taxon>
        <taxon>Fungi</taxon>
        <taxon>Dikarya</taxon>
        <taxon>Ascomycota</taxon>
        <taxon>Pezizomycotina</taxon>
        <taxon>Dothideomycetes</taxon>
        <taxon>Pleosporomycetidae</taxon>
        <taxon>Pleosporales</taxon>
        <taxon>Pleosporineae</taxon>
        <taxon>Pleosporaceae</taxon>
        <taxon>Alternaria</taxon>
        <taxon>Alternaria sect. Alternaria</taxon>
        <taxon>Alternaria alternata complex</taxon>
    </lineage>
</organism>